<keyword evidence="1" id="KW-0732">Signal</keyword>
<reference evidence="2 3" key="1">
    <citation type="submission" date="2024-01" db="EMBL/GenBank/DDBJ databases">
        <title>The genomes of 5 underutilized Papilionoideae crops provide insights into root nodulation and disease resistanc.</title>
        <authorList>
            <person name="Jiang F."/>
        </authorList>
    </citation>
    <scope>NUCLEOTIDE SEQUENCE [LARGE SCALE GENOMIC DNA]</scope>
    <source>
        <strain evidence="2">LVBAO_FW01</strain>
        <tissue evidence="2">Leaves</tissue>
    </source>
</reference>
<gene>
    <name evidence="2" type="ORF">VNO77_41990</name>
</gene>
<dbReference type="EMBL" id="JAYMYQ010000010">
    <property type="protein sequence ID" value="KAK7308386.1"/>
    <property type="molecule type" value="Genomic_DNA"/>
</dbReference>
<organism evidence="2 3">
    <name type="scientific">Canavalia gladiata</name>
    <name type="common">Sword bean</name>
    <name type="synonym">Dolichos gladiatus</name>
    <dbReference type="NCBI Taxonomy" id="3824"/>
    <lineage>
        <taxon>Eukaryota</taxon>
        <taxon>Viridiplantae</taxon>
        <taxon>Streptophyta</taxon>
        <taxon>Embryophyta</taxon>
        <taxon>Tracheophyta</taxon>
        <taxon>Spermatophyta</taxon>
        <taxon>Magnoliopsida</taxon>
        <taxon>eudicotyledons</taxon>
        <taxon>Gunneridae</taxon>
        <taxon>Pentapetalae</taxon>
        <taxon>rosids</taxon>
        <taxon>fabids</taxon>
        <taxon>Fabales</taxon>
        <taxon>Fabaceae</taxon>
        <taxon>Papilionoideae</taxon>
        <taxon>50 kb inversion clade</taxon>
        <taxon>NPAAA clade</taxon>
        <taxon>indigoferoid/millettioid clade</taxon>
        <taxon>Phaseoleae</taxon>
        <taxon>Canavalia</taxon>
    </lineage>
</organism>
<keyword evidence="3" id="KW-1185">Reference proteome</keyword>
<proteinExistence type="predicted"/>
<feature type="chain" id="PRO_5042945704" evidence="1">
    <location>
        <begin position="20"/>
        <end position="182"/>
    </location>
</feature>
<evidence type="ECO:0000313" key="3">
    <source>
        <dbReference type="Proteomes" id="UP001367508"/>
    </source>
</evidence>
<protein>
    <submittedName>
        <fullName evidence="2">Uncharacterized protein</fullName>
    </submittedName>
</protein>
<name>A0AAN9K1Y4_CANGL</name>
<comment type="caution">
    <text evidence="2">The sequence shown here is derived from an EMBL/GenBank/DDBJ whole genome shotgun (WGS) entry which is preliminary data.</text>
</comment>
<dbReference type="AlphaFoldDB" id="A0AAN9K1Y4"/>
<evidence type="ECO:0000313" key="2">
    <source>
        <dbReference type="EMBL" id="KAK7308386.1"/>
    </source>
</evidence>
<evidence type="ECO:0000256" key="1">
    <source>
        <dbReference type="SAM" id="SignalP"/>
    </source>
</evidence>
<accession>A0AAN9K1Y4</accession>
<dbReference type="Proteomes" id="UP001367508">
    <property type="component" value="Unassembled WGS sequence"/>
</dbReference>
<feature type="signal peptide" evidence="1">
    <location>
        <begin position="1"/>
        <end position="19"/>
    </location>
</feature>
<sequence>MQLLIHLLSPCMLFYLVHAYVVAKPYRGILLSHSPSFGVDPQRSGEGSPIFTAPTSIGRAKGVQCHPFSLSSSCKGPRTQSCKEIGLNLPLRIGQWTIRPLTYYCVPSLSSSRRRFRKQGASALEQGIVLGDEYLHTIELEMMKGNGTDLHKNRVKSFFLQRLIDPNPSSRWSDSWKAPSLT</sequence>